<reference evidence="3" key="2">
    <citation type="journal article" date="2021" name="PeerJ">
        <title>Extensive microbial diversity within the chicken gut microbiome revealed by metagenomics and culture.</title>
        <authorList>
            <person name="Gilroy R."/>
            <person name="Ravi A."/>
            <person name="Getino M."/>
            <person name="Pursley I."/>
            <person name="Horton D.L."/>
            <person name="Alikhan N.F."/>
            <person name="Baker D."/>
            <person name="Gharbi K."/>
            <person name="Hall N."/>
            <person name="Watson M."/>
            <person name="Adriaenssens E.M."/>
            <person name="Foster-Nyarko E."/>
            <person name="Jarju S."/>
            <person name="Secka A."/>
            <person name="Antonio M."/>
            <person name="Oren A."/>
            <person name="Chaudhuri R.R."/>
            <person name="La Ragione R."/>
            <person name="Hildebrand F."/>
            <person name="Pallen M.J."/>
        </authorList>
    </citation>
    <scope>NUCLEOTIDE SEQUENCE</scope>
    <source>
        <strain evidence="3">35461</strain>
    </source>
</reference>
<evidence type="ECO:0000259" key="1">
    <source>
        <dbReference type="Pfam" id="PF09924"/>
    </source>
</evidence>
<feature type="domain" description="N-acetyltransferase" evidence="2">
    <location>
        <begin position="315"/>
        <end position="456"/>
    </location>
</feature>
<dbReference type="SUPFAM" id="SSF55729">
    <property type="entry name" value="Acyl-CoA N-acyltransferases (Nat)"/>
    <property type="match status" value="3"/>
</dbReference>
<dbReference type="Proteomes" id="UP000886845">
    <property type="component" value="Unassembled WGS sequence"/>
</dbReference>
<dbReference type="GO" id="GO:0016747">
    <property type="term" value="F:acyltransferase activity, transferring groups other than amino-acyl groups"/>
    <property type="evidence" value="ECO:0007669"/>
    <property type="project" value="InterPro"/>
</dbReference>
<protein>
    <submittedName>
        <fullName evidence="3">GNAT family N-acetyltransferase</fullName>
    </submittedName>
</protein>
<evidence type="ECO:0000313" key="4">
    <source>
        <dbReference type="Proteomes" id="UP000886845"/>
    </source>
</evidence>
<name>A0A9D1T3A3_9BACT</name>
<sequence>MDFRPLHANELPALRRYVERNPFRMADNSLGFLLMWRPYAHTAHAEAEGCLILRTAYGGKTRFAYPIHPDADQDAELRALAAVEAWCVSEGVPLILGSVPAERLPLLTRRYGRDMAISNPRTWRDYLYNLSDFVDYPGRRFAGQRNHVSKFRRAYPQALYRPMTAADVPAVNDFLREYAARQYAKNSFLAKEELHATETLLSMFDDLSQVGGLMEVDGKIAAITVGEVIGDTLIVHVEKALVGYEGIYPAIAQAFATAMQRPGLDYINREDDAGDCGLRKSKLQYNPIRLVDKYAVTPRRVIEELEAPPELITDRLLIKPVPDADVHPYGRLARDLDRNRYWGWDWRAAWTGEGDPRDAWFLEIARTDFAKRIELDLGLYLGDTLVGECVFHNFTYDNTVELGVRLLPEHEHHGYATEAMRAMADYALCYWGLEKVVAKCYRDNLPSKKMLLASGLRPDHEDDTFFHFSRTAKN</sequence>
<reference evidence="3" key="1">
    <citation type="submission" date="2020-10" db="EMBL/GenBank/DDBJ databases">
        <authorList>
            <person name="Gilroy R."/>
        </authorList>
    </citation>
    <scope>NUCLEOTIDE SEQUENCE</scope>
    <source>
        <strain evidence="3">35461</strain>
    </source>
</reference>
<evidence type="ECO:0000259" key="2">
    <source>
        <dbReference type="Pfam" id="PF13302"/>
    </source>
</evidence>
<dbReference type="PANTHER" id="PTHR41373">
    <property type="entry name" value="DUF2156 DOMAIN-CONTAINING PROTEIN"/>
    <property type="match status" value="1"/>
</dbReference>
<dbReference type="InterPro" id="IPR024320">
    <property type="entry name" value="LPG_synthase_C"/>
</dbReference>
<dbReference type="PANTHER" id="PTHR41373:SF1">
    <property type="entry name" value="PHOSPHATIDYLGLYCEROL LYSYLTRANSFERASE C-TERMINAL DOMAIN-CONTAINING PROTEIN"/>
    <property type="match status" value="1"/>
</dbReference>
<dbReference type="InterPro" id="IPR000182">
    <property type="entry name" value="GNAT_dom"/>
</dbReference>
<proteinExistence type="predicted"/>
<gene>
    <name evidence="3" type="ORF">IAC79_05210</name>
</gene>
<organism evidence="3 4">
    <name type="scientific">Candidatus Spyradenecus faecavium</name>
    <dbReference type="NCBI Taxonomy" id="2840947"/>
    <lineage>
        <taxon>Bacteria</taxon>
        <taxon>Pseudomonadati</taxon>
        <taxon>Lentisphaerota</taxon>
        <taxon>Lentisphaeria</taxon>
        <taxon>Lentisphaerales</taxon>
        <taxon>Lentisphaeraceae</taxon>
        <taxon>Lentisphaeraceae incertae sedis</taxon>
        <taxon>Candidatus Spyradenecus</taxon>
    </lineage>
</organism>
<evidence type="ECO:0000313" key="3">
    <source>
        <dbReference type="EMBL" id="HIV09494.1"/>
    </source>
</evidence>
<dbReference type="Pfam" id="PF13302">
    <property type="entry name" value="Acetyltransf_3"/>
    <property type="match status" value="1"/>
</dbReference>
<accession>A0A9D1T3A3</accession>
<dbReference type="Pfam" id="PF09924">
    <property type="entry name" value="LPG_synthase_C"/>
    <property type="match status" value="1"/>
</dbReference>
<dbReference type="InterPro" id="IPR016732">
    <property type="entry name" value="UCP018688"/>
</dbReference>
<dbReference type="InterPro" id="IPR016181">
    <property type="entry name" value="Acyl_CoA_acyltransferase"/>
</dbReference>
<comment type="caution">
    <text evidence="3">The sequence shown here is derived from an EMBL/GenBank/DDBJ whole genome shotgun (WGS) entry which is preliminary data.</text>
</comment>
<dbReference type="Gene3D" id="3.40.630.30">
    <property type="match status" value="2"/>
</dbReference>
<dbReference type="EMBL" id="DVOR01000166">
    <property type="protein sequence ID" value="HIV09494.1"/>
    <property type="molecule type" value="Genomic_DNA"/>
</dbReference>
<dbReference type="AlphaFoldDB" id="A0A9D1T3A3"/>
<feature type="domain" description="Phosphatidylglycerol lysyltransferase C-terminal" evidence="1">
    <location>
        <begin position="26"/>
        <end position="296"/>
    </location>
</feature>